<sequence length="471" mass="52298">MSVQFPSNVRKLLDEKQIAYNMTIYGGGQEPEAIAFRDKFLRDQSVARSILLEDDQGKLLALIPADCMLDLQRICQLTQRNLHAVNPREIEKFTASKNLDDIPAIPNLSGLNTIIDKRLMEAGKSVLLDAGRSPHMLEVDADGLSKLMAEKAVSLDIALPIAEIETSAQDKSQDYQSICDAVNNFTSLRIKQRLEDTLELPPLPQTAQRIIQLRVDSNADISDLSNIVETDPSLAAQVVSWASSPYYSAPGKIRSIHDAIVRVLGFDMVLNLALGIALSRTLDIPAKGPYGVQPYWRTAVYAAATMEGLVTAIPRQHRPGFGMAYLSGLLHNFGYLILADVFPPHFDRLCSAWDANPHVSSTVVEQHILGVSRTQLVAWLMETWNMPEEIITALRYQNDPNYDGEHAVYANLLYIAHQLMRQRQLNRGPNLGLEDELLARVHIERDALDETIETISNSAAELENIANDLAG</sequence>
<dbReference type="InterPro" id="IPR013976">
    <property type="entry name" value="HDOD"/>
</dbReference>
<reference evidence="3" key="1">
    <citation type="journal article" date="2019" name="Int. J. Syst. Evol. Microbiol.">
        <title>The Global Catalogue of Microorganisms (GCM) 10K type strain sequencing project: providing services to taxonomists for standard genome sequencing and annotation.</title>
        <authorList>
            <consortium name="The Broad Institute Genomics Platform"/>
            <consortium name="The Broad Institute Genome Sequencing Center for Infectious Disease"/>
            <person name="Wu L."/>
            <person name="Ma J."/>
        </authorList>
    </citation>
    <scope>NUCLEOTIDE SEQUENCE [LARGE SCALE GENOMIC DNA]</scope>
    <source>
        <strain evidence="3">JCM 19134</strain>
    </source>
</reference>
<dbReference type="PANTHER" id="PTHR33525">
    <property type="match status" value="1"/>
</dbReference>
<dbReference type="AlphaFoldDB" id="A0AAV3TX82"/>
<dbReference type="Gene3D" id="1.10.3210.10">
    <property type="entry name" value="Hypothetical protein af1432"/>
    <property type="match status" value="1"/>
</dbReference>
<dbReference type="SUPFAM" id="SSF55826">
    <property type="entry name" value="YbaK/ProRS associated domain"/>
    <property type="match status" value="1"/>
</dbReference>
<keyword evidence="3" id="KW-1185">Reference proteome</keyword>
<dbReference type="InterPro" id="IPR007214">
    <property type="entry name" value="YbaK/aa-tRNA-synth-assoc-dom"/>
</dbReference>
<dbReference type="Pfam" id="PF04073">
    <property type="entry name" value="tRNA_edit"/>
    <property type="match status" value="1"/>
</dbReference>
<dbReference type="InterPro" id="IPR014627">
    <property type="entry name" value="UCP036888_HDGYP-like"/>
</dbReference>
<gene>
    <name evidence="2" type="ORF">GCM10025791_03710</name>
</gene>
<dbReference type="SUPFAM" id="SSF109604">
    <property type="entry name" value="HD-domain/PDEase-like"/>
    <property type="match status" value="1"/>
</dbReference>
<name>A0AAV3TX82_9ALTE</name>
<dbReference type="InterPro" id="IPR036754">
    <property type="entry name" value="YbaK/aa-tRNA-synt-asso_dom_sf"/>
</dbReference>
<proteinExistence type="predicted"/>
<accession>A0AAV3TX82</accession>
<evidence type="ECO:0000259" key="1">
    <source>
        <dbReference type="PROSITE" id="PS51833"/>
    </source>
</evidence>
<dbReference type="InterPro" id="IPR052340">
    <property type="entry name" value="RNase_Y/CdgJ"/>
</dbReference>
<evidence type="ECO:0000313" key="3">
    <source>
        <dbReference type="Proteomes" id="UP001409585"/>
    </source>
</evidence>
<dbReference type="RefSeq" id="WP_345416160.1">
    <property type="nucleotide sequence ID" value="NZ_BAABLX010000003.1"/>
</dbReference>
<comment type="caution">
    <text evidence="2">The sequence shown here is derived from an EMBL/GenBank/DDBJ whole genome shotgun (WGS) entry which is preliminary data.</text>
</comment>
<protein>
    <submittedName>
        <fullName evidence="2">Aminoacyl-tRNA deacylase and HDOD domain-containing protein</fullName>
    </submittedName>
</protein>
<dbReference type="Proteomes" id="UP001409585">
    <property type="component" value="Unassembled WGS sequence"/>
</dbReference>
<dbReference type="PIRSF" id="PIRSF036888">
    <property type="entry name" value="HDGYPm_UCP036888"/>
    <property type="match status" value="1"/>
</dbReference>
<evidence type="ECO:0000313" key="2">
    <source>
        <dbReference type="EMBL" id="GAA4930920.1"/>
    </source>
</evidence>
<dbReference type="EMBL" id="BAABLX010000003">
    <property type="protein sequence ID" value="GAA4930920.1"/>
    <property type="molecule type" value="Genomic_DNA"/>
</dbReference>
<organism evidence="2 3">
    <name type="scientific">Halioxenophilus aromaticivorans</name>
    <dbReference type="NCBI Taxonomy" id="1306992"/>
    <lineage>
        <taxon>Bacteria</taxon>
        <taxon>Pseudomonadati</taxon>
        <taxon>Pseudomonadota</taxon>
        <taxon>Gammaproteobacteria</taxon>
        <taxon>Alteromonadales</taxon>
        <taxon>Alteromonadaceae</taxon>
        <taxon>Halioxenophilus</taxon>
    </lineage>
</organism>
<dbReference type="Pfam" id="PF08668">
    <property type="entry name" value="HDOD"/>
    <property type="match status" value="1"/>
</dbReference>
<dbReference type="Gene3D" id="3.90.960.10">
    <property type="entry name" value="YbaK/aminoacyl-tRNA synthetase-associated domain"/>
    <property type="match status" value="1"/>
</dbReference>
<dbReference type="PROSITE" id="PS51833">
    <property type="entry name" value="HDOD"/>
    <property type="match status" value="1"/>
</dbReference>
<dbReference type="GO" id="GO:0002161">
    <property type="term" value="F:aminoacyl-tRNA deacylase activity"/>
    <property type="evidence" value="ECO:0007669"/>
    <property type="project" value="InterPro"/>
</dbReference>
<feature type="domain" description="HDOD" evidence="1">
    <location>
        <begin position="200"/>
        <end position="400"/>
    </location>
</feature>
<dbReference type="PANTHER" id="PTHR33525:SF3">
    <property type="entry name" value="RIBONUCLEASE Y"/>
    <property type="match status" value="1"/>
</dbReference>